<dbReference type="InterPro" id="IPR036388">
    <property type="entry name" value="WH-like_DNA-bd_sf"/>
</dbReference>
<name>A0A7G9FQ63_9FIRM</name>
<dbReference type="InterPro" id="IPR025374">
    <property type="entry name" value="DUF4364"/>
</dbReference>
<organism evidence="1 2">
    <name type="scientific">Wujia chipingensis</name>
    <dbReference type="NCBI Taxonomy" id="2763670"/>
    <lineage>
        <taxon>Bacteria</taxon>
        <taxon>Bacillati</taxon>
        <taxon>Bacillota</taxon>
        <taxon>Clostridia</taxon>
        <taxon>Lachnospirales</taxon>
        <taxon>Lachnospiraceae</taxon>
        <taxon>Wujia</taxon>
    </lineage>
</organism>
<dbReference type="Gene3D" id="1.10.10.10">
    <property type="entry name" value="Winged helix-like DNA-binding domain superfamily/Winged helix DNA-binding domain"/>
    <property type="match status" value="1"/>
</dbReference>
<sequence length="172" mass="20325">MEGLLLYKLMILYMLDRTDYTMTNSLISGFIVGKDYTSVFNLHESLSELINDEFISTDTIRDTIHYKITSSGEEALSYFENRLPYAIKEDILEYLKAERINVKKESEIYADYFYNDSNWYTVQCIIKDRKETLIDLKFDVPTKSQAETICNNWRSKSSGIYEYLVNQLWMSE</sequence>
<proteinExistence type="predicted"/>
<dbReference type="EMBL" id="CP060632">
    <property type="protein sequence ID" value="QNM00695.1"/>
    <property type="molecule type" value="Genomic_DNA"/>
</dbReference>
<accession>A0A7G9FQ63</accession>
<keyword evidence="2" id="KW-1185">Reference proteome</keyword>
<dbReference type="RefSeq" id="WP_021984260.1">
    <property type="nucleotide sequence ID" value="NZ_CP060632.1"/>
</dbReference>
<dbReference type="AlphaFoldDB" id="A0A7G9FQ63"/>
<dbReference type="Proteomes" id="UP000515819">
    <property type="component" value="Chromosome"/>
</dbReference>
<evidence type="ECO:0000313" key="2">
    <source>
        <dbReference type="Proteomes" id="UP000515819"/>
    </source>
</evidence>
<dbReference type="Pfam" id="PF14277">
    <property type="entry name" value="DUF4364"/>
    <property type="match status" value="1"/>
</dbReference>
<reference evidence="1 2" key="1">
    <citation type="submission" date="2020-08" db="EMBL/GenBank/DDBJ databases">
        <authorList>
            <person name="Liu C."/>
            <person name="Sun Q."/>
        </authorList>
    </citation>
    <scope>NUCLEOTIDE SEQUENCE [LARGE SCALE GENOMIC DNA]</scope>
    <source>
        <strain evidence="1 2">NSJ-4</strain>
    </source>
</reference>
<dbReference type="KEGG" id="wcp:H9Q76_05320"/>
<protein>
    <submittedName>
        <fullName evidence="1">DUF4364 family protein</fullName>
    </submittedName>
</protein>
<evidence type="ECO:0000313" key="1">
    <source>
        <dbReference type="EMBL" id="QNM00695.1"/>
    </source>
</evidence>
<gene>
    <name evidence="1" type="ORF">H9Q76_05320</name>
</gene>